<dbReference type="SUPFAM" id="SSF46938">
    <property type="entry name" value="CRAL/TRIO N-terminal domain"/>
    <property type="match status" value="1"/>
</dbReference>
<dbReference type="PRINTS" id="PR00180">
    <property type="entry name" value="CRETINALDHBP"/>
</dbReference>
<comment type="caution">
    <text evidence="2">The sequence shown here is derived from an EMBL/GenBank/DDBJ whole genome shotgun (WGS) entry which is preliminary data.</text>
</comment>
<sequence>MFRWMHCDSDSTSLLIMSIRSPVIGNEEQELPFDINYIPEIFLRKCEEELNETPERKKQSIKDLRNLLSNEKTTKEICFHDDYLVQYLRHSKYNTNQAFGRLRKFLIFRKKEEKLFESFSDEVLVKPSANFLTVLPKRSPDGCTVVLGQLSKWNPNELPFEDLQKVFLITFLQLFRDPMTQINGIKSIYDFAGTYFEQFKYSTPKNLYFLYHVALCCVPGRYKEIHLLNPNSGFRLLWSIIKRFLPDKIIERVFIHSDAKDILNHFPKSVLPVQYGGELLDMHATNFLQRANIEQVENTVVGQPNFF</sequence>
<dbReference type="Gene3D" id="3.40.525.10">
    <property type="entry name" value="CRAL-TRIO lipid binding domain"/>
    <property type="match status" value="1"/>
</dbReference>
<dbReference type="Proteomes" id="UP001497382">
    <property type="component" value="Unassembled WGS sequence"/>
</dbReference>
<accession>A0AAV2A1Z6</accession>
<dbReference type="GO" id="GO:0016020">
    <property type="term" value="C:membrane"/>
    <property type="evidence" value="ECO:0007669"/>
    <property type="project" value="TreeGrafter"/>
</dbReference>
<keyword evidence="3" id="KW-1185">Reference proteome</keyword>
<dbReference type="InterPro" id="IPR001251">
    <property type="entry name" value="CRAL-TRIO_dom"/>
</dbReference>
<evidence type="ECO:0000313" key="2">
    <source>
        <dbReference type="EMBL" id="CAL1278011.1"/>
    </source>
</evidence>
<dbReference type="PROSITE" id="PS50191">
    <property type="entry name" value="CRAL_TRIO"/>
    <property type="match status" value="1"/>
</dbReference>
<dbReference type="Gene3D" id="1.20.5.1200">
    <property type="entry name" value="Alpha-tocopherol transfer"/>
    <property type="match status" value="1"/>
</dbReference>
<dbReference type="InterPro" id="IPR036273">
    <property type="entry name" value="CRAL/TRIO_N_dom_sf"/>
</dbReference>
<dbReference type="Pfam" id="PF00650">
    <property type="entry name" value="CRAL_TRIO"/>
    <property type="match status" value="1"/>
</dbReference>
<dbReference type="InterPro" id="IPR036865">
    <property type="entry name" value="CRAL-TRIO_dom_sf"/>
</dbReference>
<dbReference type="CDD" id="cd00170">
    <property type="entry name" value="SEC14"/>
    <property type="match status" value="1"/>
</dbReference>
<dbReference type="SUPFAM" id="SSF52087">
    <property type="entry name" value="CRAL/TRIO domain"/>
    <property type="match status" value="1"/>
</dbReference>
<proteinExistence type="predicted"/>
<dbReference type="AlphaFoldDB" id="A0AAV2A1Z6"/>
<feature type="domain" description="CRAL-TRIO" evidence="1">
    <location>
        <begin position="112"/>
        <end position="283"/>
    </location>
</feature>
<dbReference type="SMART" id="SM00516">
    <property type="entry name" value="SEC14"/>
    <property type="match status" value="1"/>
</dbReference>
<dbReference type="PANTHER" id="PTHR10174:SF208">
    <property type="entry name" value="CRAL-TRIO DOMAIN-CONTAINING PROTEIN DDB_G0278031"/>
    <property type="match status" value="1"/>
</dbReference>
<reference evidence="2 3" key="1">
    <citation type="submission" date="2024-04" db="EMBL/GenBank/DDBJ databases">
        <authorList>
            <person name="Rising A."/>
            <person name="Reimegard J."/>
            <person name="Sonavane S."/>
            <person name="Akerstrom W."/>
            <person name="Nylinder S."/>
            <person name="Hedman E."/>
            <person name="Kallberg Y."/>
        </authorList>
    </citation>
    <scope>NUCLEOTIDE SEQUENCE [LARGE SCALE GENOMIC DNA]</scope>
</reference>
<dbReference type="GO" id="GO:1902936">
    <property type="term" value="F:phosphatidylinositol bisphosphate binding"/>
    <property type="evidence" value="ECO:0007669"/>
    <property type="project" value="TreeGrafter"/>
</dbReference>
<protein>
    <recommendedName>
        <fullName evidence="1">CRAL-TRIO domain-containing protein</fullName>
    </recommendedName>
</protein>
<gene>
    <name evidence="2" type="ORF">LARSCL_LOCUS9537</name>
</gene>
<evidence type="ECO:0000259" key="1">
    <source>
        <dbReference type="PROSITE" id="PS50191"/>
    </source>
</evidence>
<name>A0AAV2A1Z6_9ARAC</name>
<organism evidence="2 3">
    <name type="scientific">Larinioides sclopetarius</name>
    <dbReference type="NCBI Taxonomy" id="280406"/>
    <lineage>
        <taxon>Eukaryota</taxon>
        <taxon>Metazoa</taxon>
        <taxon>Ecdysozoa</taxon>
        <taxon>Arthropoda</taxon>
        <taxon>Chelicerata</taxon>
        <taxon>Arachnida</taxon>
        <taxon>Araneae</taxon>
        <taxon>Araneomorphae</taxon>
        <taxon>Entelegynae</taxon>
        <taxon>Araneoidea</taxon>
        <taxon>Araneidae</taxon>
        <taxon>Larinioides</taxon>
    </lineage>
</organism>
<dbReference type="EMBL" id="CAXIEN010000107">
    <property type="protein sequence ID" value="CAL1278011.1"/>
    <property type="molecule type" value="Genomic_DNA"/>
</dbReference>
<dbReference type="PANTHER" id="PTHR10174">
    <property type="entry name" value="ALPHA-TOCOPHEROL TRANSFER PROTEIN-RELATED"/>
    <property type="match status" value="1"/>
</dbReference>
<evidence type="ECO:0000313" key="3">
    <source>
        <dbReference type="Proteomes" id="UP001497382"/>
    </source>
</evidence>
<dbReference type="Gene3D" id="1.10.8.20">
    <property type="entry name" value="N-terminal domain of phosphatidylinositol transfer protein sec14p"/>
    <property type="match status" value="1"/>
</dbReference>